<name>A0A558BUY4_9BACT</name>
<evidence type="ECO:0000313" key="4">
    <source>
        <dbReference type="Proteomes" id="UP000317624"/>
    </source>
</evidence>
<accession>A0A558BUY4</accession>
<dbReference type="AlphaFoldDB" id="A0A558BUY4"/>
<dbReference type="SUPFAM" id="SSF56925">
    <property type="entry name" value="OMPA-like"/>
    <property type="match status" value="1"/>
</dbReference>
<dbReference type="EMBL" id="VMRJ01000003">
    <property type="protein sequence ID" value="TVT40335.1"/>
    <property type="molecule type" value="Genomic_DNA"/>
</dbReference>
<dbReference type="InterPro" id="IPR045743">
    <property type="entry name" value="DUF6089"/>
</dbReference>
<dbReference type="OrthoDB" id="654178at2"/>
<evidence type="ECO:0000256" key="1">
    <source>
        <dbReference type="SAM" id="SignalP"/>
    </source>
</evidence>
<keyword evidence="4" id="KW-1185">Reference proteome</keyword>
<feature type="domain" description="DUF6089" evidence="2">
    <location>
        <begin position="32"/>
        <end position="242"/>
    </location>
</feature>
<reference evidence="3 4" key="1">
    <citation type="submission" date="2019-07" db="EMBL/GenBank/DDBJ databases">
        <title>Hymenobacter sp. straun FUR1 Genome sequencing and assembly.</title>
        <authorList>
            <person name="Chhetri G."/>
        </authorList>
    </citation>
    <scope>NUCLEOTIDE SEQUENCE [LARGE SCALE GENOMIC DNA]</scope>
    <source>
        <strain evidence="3 4">Fur1</strain>
    </source>
</reference>
<comment type="caution">
    <text evidence="3">The sequence shown here is derived from an EMBL/GenBank/DDBJ whole genome shotgun (WGS) entry which is preliminary data.</text>
</comment>
<dbReference type="InterPro" id="IPR011250">
    <property type="entry name" value="OMP/PagP_B-barrel"/>
</dbReference>
<keyword evidence="1" id="KW-0732">Signal</keyword>
<dbReference type="Proteomes" id="UP000317624">
    <property type="component" value="Unassembled WGS sequence"/>
</dbReference>
<gene>
    <name evidence="3" type="ORF">FNT36_12705</name>
</gene>
<organism evidence="3 4">
    <name type="scientific">Hymenobacter setariae</name>
    <dbReference type="NCBI Taxonomy" id="2594794"/>
    <lineage>
        <taxon>Bacteria</taxon>
        <taxon>Pseudomonadati</taxon>
        <taxon>Bacteroidota</taxon>
        <taxon>Cytophagia</taxon>
        <taxon>Cytophagales</taxon>
        <taxon>Hymenobacteraceae</taxon>
        <taxon>Hymenobacter</taxon>
    </lineage>
</organism>
<evidence type="ECO:0000259" key="2">
    <source>
        <dbReference type="Pfam" id="PF19573"/>
    </source>
</evidence>
<sequence length="254" mass="27871">MPKTWFSSVLLAGLVLAGSSFLGAAPAWAQSTSELGIGLGGTNYKGEISPQYQFQNNRPAITVFYRRDISAPITLRGGLTVGGLRARDSNVEGANGGVPPLQSYRQASMRGTVVELSGVVEYNFLDYHDRHDQSRVHLSPYLFIGLAPYFAHTTTESQNQALQPDFNRKGGQFSVAIPAGAGIKVALSPRWNVGAEIGARKTFSDQLDHLGDQDPLLVNPHDKDWYYYNGISVSYTFYKINCPPPYKRNKGLLK</sequence>
<dbReference type="RefSeq" id="WP_144848149.1">
    <property type="nucleotide sequence ID" value="NZ_VMRJ01000003.1"/>
</dbReference>
<feature type="chain" id="PRO_5022047611" evidence="1">
    <location>
        <begin position="30"/>
        <end position="254"/>
    </location>
</feature>
<evidence type="ECO:0000313" key="3">
    <source>
        <dbReference type="EMBL" id="TVT40335.1"/>
    </source>
</evidence>
<protein>
    <submittedName>
        <fullName evidence="3">Outer membrane beta-barrel protein</fullName>
    </submittedName>
</protein>
<proteinExistence type="predicted"/>
<feature type="signal peptide" evidence="1">
    <location>
        <begin position="1"/>
        <end position="29"/>
    </location>
</feature>
<dbReference type="Pfam" id="PF19573">
    <property type="entry name" value="DUF6089"/>
    <property type="match status" value="1"/>
</dbReference>